<feature type="transmembrane region" description="Helical" evidence="2">
    <location>
        <begin position="20"/>
        <end position="41"/>
    </location>
</feature>
<gene>
    <name evidence="3" type="ORF">N1028_00560</name>
</gene>
<evidence type="ECO:0000313" key="4">
    <source>
        <dbReference type="Proteomes" id="UP001165587"/>
    </source>
</evidence>
<evidence type="ECO:0000256" key="1">
    <source>
        <dbReference type="SAM" id="MobiDB-lite"/>
    </source>
</evidence>
<keyword evidence="4" id="KW-1185">Reference proteome</keyword>
<dbReference type="EMBL" id="JANLCK010000001">
    <property type="protein sequence ID" value="MCS5724380.1"/>
    <property type="molecule type" value="Genomic_DNA"/>
</dbReference>
<feature type="region of interest" description="Disordered" evidence="1">
    <location>
        <begin position="237"/>
        <end position="311"/>
    </location>
</feature>
<evidence type="ECO:0000256" key="2">
    <source>
        <dbReference type="SAM" id="Phobius"/>
    </source>
</evidence>
<reference evidence="3" key="1">
    <citation type="submission" date="2022-08" db="EMBL/GenBank/DDBJ databases">
        <authorList>
            <person name="Deng Y."/>
            <person name="Han X.-F."/>
            <person name="Zhang Y.-Q."/>
        </authorList>
    </citation>
    <scope>NUCLEOTIDE SEQUENCE</scope>
    <source>
        <strain evidence="3">CPCC 203407</strain>
    </source>
</reference>
<sequence>MEWWNDLVRWLSSSDGEAVISNVVVPAVAIIVAGLLAAWIARGAVKQLLAKHDRELKISAIAALIDAAEQASVWNSLTPQEQILADRATGQSDIQVRLLPIKGADVAANWAAHALAQMKRDSATFGYQVEPAVFEFRDRLIEWQQKPGRAKRVFQSDLERWATEDESSERELLAQQDAWVAQQHHNQFAAPSDSAPASASAGSASTSPYAKPQQASGTPAGAYESQRLPTASTVIAPAAPLPPTHEPRPTVQQVAAGTGSRGAAQSSGSVATAEASPIGDLELTTDPGEARAAGEIPPPVNAFPPRKVGSE</sequence>
<feature type="compositionally biased region" description="Low complexity" evidence="1">
    <location>
        <begin position="189"/>
        <end position="208"/>
    </location>
</feature>
<name>A0AA41XDR7_9MICO</name>
<protein>
    <submittedName>
        <fullName evidence="3">Uncharacterized protein</fullName>
    </submittedName>
</protein>
<dbReference type="RefSeq" id="WP_259524800.1">
    <property type="nucleotide sequence ID" value="NZ_JANLCK010000001.1"/>
</dbReference>
<keyword evidence="2" id="KW-1133">Transmembrane helix</keyword>
<keyword evidence="2" id="KW-0472">Membrane</keyword>
<proteinExistence type="predicted"/>
<dbReference type="Proteomes" id="UP001165587">
    <property type="component" value="Unassembled WGS sequence"/>
</dbReference>
<dbReference type="AlphaFoldDB" id="A0AA41XDR7"/>
<keyword evidence="2" id="KW-0812">Transmembrane</keyword>
<comment type="caution">
    <text evidence="3">The sequence shown here is derived from an EMBL/GenBank/DDBJ whole genome shotgun (WGS) entry which is preliminary data.</text>
</comment>
<evidence type="ECO:0000313" key="3">
    <source>
        <dbReference type="EMBL" id="MCS5724380.1"/>
    </source>
</evidence>
<organism evidence="3 4">
    <name type="scientific">Herbiconiux oxytropis</name>
    <dbReference type="NCBI Taxonomy" id="2970915"/>
    <lineage>
        <taxon>Bacteria</taxon>
        <taxon>Bacillati</taxon>
        <taxon>Actinomycetota</taxon>
        <taxon>Actinomycetes</taxon>
        <taxon>Micrococcales</taxon>
        <taxon>Microbacteriaceae</taxon>
        <taxon>Herbiconiux</taxon>
    </lineage>
</organism>
<accession>A0AA41XDR7</accession>
<feature type="region of interest" description="Disordered" evidence="1">
    <location>
        <begin position="186"/>
        <end position="223"/>
    </location>
</feature>